<evidence type="ECO:0000259" key="6">
    <source>
        <dbReference type="Pfam" id="PF09126"/>
    </source>
</evidence>
<dbReference type="SUPFAM" id="SSF52980">
    <property type="entry name" value="Restriction endonuclease-like"/>
    <property type="match status" value="1"/>
</dbReference>
<feature type="region of interest" description="Disordered" evidence="5">
    <location>
        <begin position="253"/>
        <end position="286"/>
    </location>
</feature>
<evidence type="ECO:0000256" key="3">
    <source>
        <dbReference type="ARBA" id="ARBA00022801"/>
    </source>
</evidence>
<dbReference type="GO" id="GO:0009307">
    <property type="term" value="P:DNA restriction-modification system"/>
    <property type="evidence" value="ECO:0007669"/>
    <property type="project" value="InterPro"/>
</dbReference>
<organism evidence="7">
    <name type="scientific">Streptomyces sp. NBC_00008</name>
    <dbReference type="NCBI Taxonomy" id="2903610"/>
    <lineage>
        <taxon>Bacteria</taxon>
        <taxon>Bacillati</taxon>
        <taxon>Actinomycetota</taxon>
        <taxon>Actinomycetes</taxon>
        <taxon>Kitasatosporales</taxon>
        <taxon>Streptomycetaceae</taxon>
        <taxon>Streptomyces</taxon>
    </lineage>
</organism>
<dbReference type="AlphaFoldDB" id="A0AAU2VMH1"/>
<accession>A0AAU2VMH1</accession>
<feature type="coiled-coil region" evidence="4">
    <location>
        <begin position="118"/>
        <end position="145"/>
    </location>
</feature>
<feature type="domain" description="Type II restriction enzyme NaeI" evidence="6">
    <location>
        <begin position="295"/>
        <end position="573"/>
    </location>
</feature>
<dbReference type="CDD" id="cd22338">
    <property type="entry name" value="NaeI-like"/>
    <property type="match status" value="1"/>
</dbReference>
<evidence type="ECO:0000256" key="5">
    <source>
        <dbReference type="SAM" id="MobiDB-lite"/>
    </source>
</evidence>
<dbReference type="Pfam" id="PF09126">
    <property type="entry name" value="NaeI"/>
    <property type="match status" value="1"/>
</dbReference>
<dbReference type="Gene3D" id="1.10.10.10">
    <property type="entry name" value="Winged helix-like DNA-binding domain superfamily/Winged helix DNA-binding domain"/>
    <property type="match status" value="1"/>
</dbReference>
<dbReference type="GO" id="GO:0003677">
    <property type="term" value="F:DNA binding"/>
    <property type="evidence" value="ECO:0007669"/>
    <property type="project" value="InterPro"/>
</dbReference>
<sequence>MDALVMLLRDVRRQARLSVEDVHELLKSSGQFEGRLPARSTLYRKLNGIGLKNERRLVEAIVRICVPDERRADALREQAIALLHQAWSKDAEPVPPRLTTASNDSNTLAELVSVQRKLIDIQVQLAAALQTAAEAEKEAARSRALVTMLLGLRSVRTTAAGSPLAPAPGTPAGVDSGTDPSVLRAGLAAAEVERDEIRQAARAARQRLAEEPRATHAGSTGPHSVRPREWPTTRTDFVDHATLADTRARGTGLAVPYTTVPPGERGEQHGAMSLSERPASDPVRAVEDDPELAEVLAEMLRLDRDGSRMGSVIDGAGRHLLDPAHTGRYLWSQLTKAEKTVFGTAVCQRMQRELGLADGLHLDFMVAGHEVEMKFTLGSNWMFPPELQDGLSLVVSADDANGLWSLGLLRVRPELMRTGANRDGKRGLSARGRQAIHWIYRHLQLPEHALRRLPADTVGAIFAKRTAQARTEELFLRAQLTAITTADLSAVTMQTDGIKRAREARRRLTDQGVLILNGMHPRDAEWASGLGLPAPGANTWMSIRLAPAPPQDDGRPTITLDGNPWCVAGPGDPESPLPVSGLF</sequence>
<dbReference type="InterPro" id="IPR037057">
    <property type="entry name" value="DNA_rep_MutH/T2_RE_sf"/>
</dbReference>
<keyword evidence="4" id="KW-0175">Coiled coil</keyword>
<gene>
    <name evidence="7" type="ORF">OG398_08045</name>
</gene>
<evidence type="ECO:0000256" key="2">
    <source>
        <dbReference type="ARBA" id="ARBA00022759"/>
    </source>
</evidence>
<dbReference type="InterPro" id="IPR036388">
    <property type="entry name" value="WH-like_DNA-bd_sf"/>
</dbReference>
<keyword evidence="1" id="KW-0540">Nuclease</keyword>
<evidence type="ECO:0000256" key="1">
    <source>
        <dbReference type="ARBA" id="ARBA00022722"/>
    </source>
</evidence>
<proteinExistence type="predicted"/>
<reference evidence="7" key="1">
    <citation type="submission" date="2022-10" db="EMBL/GenBank/DDBJ databases">
        <title>The complete genomes of actinobacterial strains from the NBC collection.</title>
        <authorList>
            <person name="Joergensen T.S."/>
            <person name="Alvarez Arevalo M."/>
            <person name="Sterndorff E.B."/>
            <person name="Faurdal D."/>
            <person name="Vuksanovic O."/>
            <person name="Mourched A.-S."/>
            <person name="Charusanti P."/>
            <person name="Shaw S."/>
            <person name="Blin K."/>
            <person name="Weber T."/>
        </authorList>
    </citation>
    <scope>NUCLEOTIDE SEQUENCE</scope>
    <source>
        <strain evidence="7">NBC_00008</strain>
    </source>
</reference>
<evidence type="ECO:0000313" key="7">
    <source>
        <dbReference type="EMBL" id="WTW68221.1"/>
    </source>
</evidence>
<evidence type="ECO:0000256" key="4">
    <source>
        <dbReference type="SAM" id="Coils"/>
    </source>
</evidence>
<keyword evidence="2" id="KW-0255">Endonuclease</keyword>
<dbReference type="InterPro" id="IPR011335">
    <property type="entry name" value="Restrct_endonuc-II-like"/>
</dbReference>
<dbReference type="GO" id="GO:0009036">
    <property type="term" value="F:type II site-specific deoxyribonuclease activity"/>
    <property type="evidence" value="ECO:0007669"/>
    <property type="project" value="InterPro"/>
</dbReference>
<feature type="region of interest" description="Disordered" evidence="5">
    <location>
        <begin position="206"/>
        <end position="230"/>
    </location>
</feature>
<dbReference type="Gene3D" id="3.40.600.10">
    <property type="entry name" value="DNA mismatch repair MutH/Restriction endonuclease, type II"/>
    <property type="match status" value="1"/>
</dbReference>
<keyword evidence="3" id="KW-0378">Hydrolase</keyword>
<protein>
    <recommendedName>
        <fullName evidence="6">Type II restriction enzyme NaeI domain-containing protein</fullName>
    </recommendedName>
</protein>
<name>A0AAU2VMH1_9ACTN</name>
<dbReference type="EMBL" id="CP108313">
    <property type="protein sequence ID" value="WTW68221.1"/>
    <property type="molecule type" value="Genomic_DNA"/>
</dbReference>
<dbReference type="InterPro" id="IPR015210">
    <property type="entry name" value="NaeI"/>
</dbReference>